<evidence type="ECO:0000313" key="4">
    <source>
        <dbReference type="Proteomes" id="UP001215598"/>
    </source>
</evidence>
<dbReference type="EMBL" id="JARKIB010000406">
    <property type="protein sequence ID" value="KAJ7711071.1"/>
    <property type="molecule type" value="Genomic_DNA"/>
</dbReference>
<accession>A0AAD7H3M5</accession>
<feature type="region of interest" description="Disordered" evidence="1">
    <location>
        <begin position="847"/>
        <end position="883"/>
    </location>
</feature>
<reference evidence="3" key="1">
    <citation type="submission" date="2023-03" db="EMBL/GenBank/DDBJ databases">
        <title>Massive genome expansion in bonnet fungi (Mycena s.s.) driven by repeated elements and novel gene families across ecological guilds.</title>
        <authorList>
            <consortium name="Lawrence Berkeley National Laboratory"/>
            <person name="Harder C.B."/>
            <person name="Miyauchi S."/>
            <person name="Viragh M."/>
            <person name="Kuo A."/>
            <person name="Thoen E."/>
            <person name="Andreopoulos B."/>
            <person name="Lu D."/>
            <person name="Skrede I."/>
            <person name="Drula E."/>
            <person name="Henrissat B."/>
            <person name="Morin E."/>
            <person name="Kohler A."/>
            <person name="Barry K."/>
            <person name="LaButti K."/>
            <person name="Morin E."/>
            <person name="Salamov A."/>
            <person name="Lipzen A."/>
            <person name="Mereny Z."/>
            <person name="Hegedus B."/>
            <person name="Baldrian P."/>
            <person name="Stursova M."/>
            <person name="Weitz H."/>
            <person name="Taylor A."/>
            <person name="Grigoriev I.V."/>
            <person name="Nagy L.G."/>
            <person name="Martin F."/>
            <person name="Kauserud H."/>
        </authorList>
    </citation>
    <scope>NUCLEOTIDE SEQUENCE</scope>
    <source>
        <strain evidence="3">CBHHK182m</strain>
    </source>
</reference>
<gene>
    <name evidence="3" type="ORF">B0H16DRAFT_1745484</name>
</gene>
<comment type="caution">
    <text evidence="3">The sequence shown here is derived from an EMBL/GenBank/DDBJ whole genome shotgun (WGS) entry which is preliminary data.</text>
</comment>
<evidence type="ECO:0000259" key="2">
    <source>
        <dbReference type="Pfam" id="PF18803"/>
    </source>
</evidence>
<protein>
    <recommendedName>
        <fullName evidence="2">CxC2-like cysteine cluster KDZ transposase-associated domain-containing protein</fullName>
    </recommendedName>
</protein>
<dbReference type="PANTHER" id="PTHR33096">
    <property type="entry name" value="CXC2 DOMAIN-CONTAINING PROTEIN"/>
    <property type="match status" value="1"/>
</dbReference>
<dbReference type="Pfam" id="PF18803">
    <property type="entry name" value="CxC2"/>
    <property type="match status" value="1"/>
</dbReference>
<evidence type="ECO:0000313" key="3">
    <source>
        <dbReference type="EMBL" id="KAJ7711071.1"/>
    </source>
</evidence>
<dbReference type="Proteomes" id="UP001215598">
    <property type="component" value="Unassembled WGS sequence"/>
</dbReference>
<dbReference type="InterPro" id="IPR041457">
    <property type="entry name" value="CxC2_KDZ-assoc"/>
</dbReference>
<feature type="domain" description="CxC2-like cysteine cluster KDZ transposase-associated" evidence="2">
    <location>
        <begin position="181"/>
        <end position="285"/>
    </location>
</feature>
<dbReference type="InterPro" id="IPR040521">
    <property type="entry name" value="KDZ"/>
</dbReference>
<evidence type="ECO:0000256" key="1">
    <source>
        <dbReference type="SAM" id="MobiDB-lite"/>
    </source>
</evidence>
<feature type="compositionally biased region" description="Acidic residues" evidence="1">
    <location>
        <begin position="854"/>
        <end position="876"/>
    </location>
</feature>
<sequence length="979" mass="111526">MPGRQKPKEILPSANDDYEYSEPVENFFRGVHASTAAVNAPVPTIVERTSADGRRIYTETLSVDPPSPIKCMRMQPVPEDFNRIDIEDPPLLPLPTFDFAFDAELESERYDMDLRAIFDRPVLPVRAQRGKKKGKITPSDKCMHEWRLLRDEYLQAIIRLEGPGDADEARWDGEMFHPTTLTAQGMVVQLCHAGCVAPVRVKKFILLDIGCIHILTVDFCGCERRHGTKQRTDVLQKRWYPATHDTPRTAATFNFLDFFLIQTHQAKTTMYDFYMATVRSTNGTGIKLPNRYPELLRMVRQWRHIKLLKWAGRAHDPSGVNGMRSGALAIECPACPHPAVNLAPGWENAPPEDKFLYYLFLALDACFRLKRRMASSELRDPGLGTGWAYFVEQEPYQKYLLLVTNETEMSTCSGLAALDYANTKFSRGYTTTGVGMGVCARHEFVQPTGISDLQKGERYSNMNWIFSAIMCKKDPRLFKVVSYDIICQWFKKLFERLLKMPSAVRFVIVMSLMRFVIPKMHIHSHTLACQLLFSLNFLLGAGQTDGEGIERPWANLGGVATSTREMGPGSRCNTLDSHLSYWNWSKLIGIADLLCRRLDKARAEEREQTEAFESFTAEQGECTAVWRTMVHAFEADPKKPNPYEMKSRGFTEADVRLRLAESDTASMTPSLHDVSPTGFIYAGLDLEEQQKLTQGINRFRKLQATYTPGALQALARLEENTTETSETMPLMLPSALSDVERNVGCVGGVQIVEAEARDAQCDASLLRLRHQLHIKSRFLTYKRNHSHHQGANTRSRTLVARNECKIRLHSEKYQAAWNAIRWLDICLMQDAEDLQKREERRKKEAARRRRLAEEGEAVEMGDDDDDEGWVDEDEGADAAGGSTESRRTVSWIWTVAGTRGSDAELEEALHIEWAKAYTRSRRWKEEEVRLLEEEFRRIVVSFEYEEERWLARARLIPIGEVEEGFAQGAIAYALQQAAM</sequence>
<keyword evidence="4" id="KW-1185">Reference proteome</keyword>
<dbReference type="Pfam" id="PF18758">
    <property type="entry name" value="KDZ"/>
    <property type="match status" value="1"/>
</dbReference>
<name>A0AAD7H3M5_9AGAR</name>
<dbReference type="PANTHER" id="PTHR33096:SF1">
    <property type="entry name" value="CXC1-LIKE CYSTEINE CLUSTER ASSOCIATED WITH KDZ TRANSPOSASES DOMAIN-CONTAINING PROTEIN"/>
    <property type="match status" value="1"/>
</dbReference>
<dbReference type="AlphaFoldDB" id="A0AAD7H3M5"/>
<organism evidence="3 4">
    <name type="scientific">Mycena metata</name>
    <dbReference type="NCBI Taxonomy" id="1033252"/>
    <lineage>
        <taxon>Eukaryota</taxon>
        <taxon>Fungi</taxon>
        <taxon>Dikarya</taxon>
        <taxon>Basidiomycota</taxon>
        <taxon>Agaricomycotina</taxon>
        <taxon>Agaricomycetes</taxon>
        <taxon>Agaricomycetidae</taxon>
        <taxon>Agaricales</taxon>
        <taxon>Marasmiineae</taxon>
        <taxon>Mycenaceae</taxon>
        <taxon>Mycena</taxon>
    </lineage>
</organism>
<proteinExistence type="predicted"/>